<evidence type="ECO:0000256" key="7">
    <source>
        <dbReference type="PROSITE-ProRule" id="PRU01091"/>
    </source>
</evidence>
<dbReference type="SUPFAM" id="SSF52172">
    <property type="entry name" value="CheY-like"/>
    <property type="match status" value="1"/>
</dbReference>
<dbReference type="GO" id="GO:0000976">
    <property type="term" value="F:transcription cis-regulatory region binding"/>
    <property type="evidence" value="ECO:0007669"/>
    <property type="project" value="TreeGrafter"/>
</dbReference>
<dbReference type="PROSITE" id="PS51755">
    <property type="entry name" value="OMPR_PHOB"/>
    <property type="match status" value="1"/>
</dbReference>
<feature type="modified residue" description="4-aspartylphosphate" evidence="6">
    <location>
        <position position="52"/>
    </location>
</feature>
<dbReference type="Pfam" id="PF00072">
    <property type="entry name" value="Response_reg"/>
    <property type="match status" value="1"/>
</dbReference>
<dbReference type="CDD" id="cd00383">
    <property type="entry name" value="trans_reg_C"/>
    <property type="match status" value="1"/>
</dbReference>
<organism evidence="10 11">
    <name type="scientific">Candidatus Viridilinea halotolerans</name>
    <dbReference type="NCBI Taxonomy" id="2491704"/>
    <lineage>
        <taxon>Bacteria</taxon>
        <taxon>Bacillati</taxon>
        <taxon>Chloroflexota</taxon>
        <taxon>Chloroflexia</taxon>
        <taxon>Chloroflexales</taxon>
        <taxon>Chloroflexineae</taxon>
        <taxon>Oscillochloridaceae</taxon>
        <taxon>Candidatus Viridilinea</taxon>
    </lineage>
</organism>
<dbReference type="Gene3D" id="1.10.10.10">
    <property type="entry name" value="Winged helix-like DNA-binding domain superfamily/Winged helix DNA-binding domain"/>
    <property type="match status" value="1"/>
</dbReference>
<evidence type="ECO:0000313" key="11">
    <source>
        <dbReference type="Proteomes" id="UP000280307"/>
    </source>
</evidence>
<dbReference type="PANTHER" id="PTHR48111">
    <property type="entry name" value="REGULATOR OF RPOS"/>
    <property type="match status" value="1"/>
</dbReference>
<evidence type="ECO:0000259" key="9">
    <source>
        <dbReference type="PROSITE" id="PS51755"/>
    </source>
</evidence>
<dbReference type="GO" id="GO:0006355">
    <property type="term" value="P:regulation of DNA-templated transcription"/>
    <property type="evidence" value="ECO:0007669"/>
    <property type="project" value="InterPro"/>
</dbReference>
<proteinExistence type="predicted"/>
<dbReference type="InterPro" id="IPR016032">
    <property type="entry name" value="Sig_transdc_resp-reg_C-effctor"/>
</dbReference>
<feature type="domain" description="Response regulatory" evidence="8">
    <location>
        <begin position="3"/>
        <end position="119"/>
    </location>
</feature>
<feature type="DNA-binding region" description="OmpR/PhoB-type" evidence="7">
    <location>
        <begin position="131"/>
        <end position="231"/>
    </location>
</feature>
<evidence type="ECO:0000256" key="4">
    <source>
        <dbReference type="ARBA" id="ARBA00023125"/>
    </source>
</evidence>
<keyword evidence="2" id="KW-0902">Two-component regulatory system</keyword>
<name>A0A426TRH2_9CHLR</name>
<evidence type="ECO:0000256" key="6">
    <source>
        <dbReference type="PROSITE-ProRule" id="PRU00169"/>
    </source>
</evidence>
<dbReference type="SMART" id="SM00862">
    <property type="entry name" value="Trans_reg_C"/>
    <property type="match status" value="1"/>
</dbReference>
<feature type="domain" description="OmpR/PhoB-type" evidence="9">
    <location>
        <begin position="131"/>
        <end position="231"/>
    </location>
</feature>
<dbReference type="CDD" id="cd17574">
    <property type="entry name" value="REC_OmpR"/>
    <property type="match status" value="1"/>
</dbReference>
<keyword evidence="4 7" id="KW-0238">DNA-binding</keyword>
<reference evidence="10 11" key="1">
    <citation type="submission" date="2018-12" db="EMBL/GenBank/DDBJ databases">
        <title>Genome Sequence of Candidatus Viridilinea halotolerans isolated from saline sulfide-rich spring.</title>
        <authorList>
            <person name="Grouzdev D.S."/>
            <person name="Burganskaya E.I."/>
            <person name="Krutkina M.S."/>
            <person name="Sukhacheva M.V."/>
            <person name="Gorlenko V.M."/>
        </authorList>
    </citation>
    <scope>NUCLEOTIDE SEQUENCE [LARGE SCALE GENOMIC DNA]</scope>
    <source>
        <strain evidence="10">Chok-6</strain>
    </source>
</reference>
<evidence type="ECO:0000259" key="8">
    <source>
        <dbReference type="PROSITE" id="PS50110"/>
    </source>
</evidence>
<sequence length="236" mass="26573">MPSVLVVDDEDDLTWAVGHALRGDGLTVHLAYDGASALEIARRHTPDICVLDVNMPWMDGFQLCHALRAEPGMMRVPVLFITGRNTVEDRVRGLDEGGDDYLAKPFDLRELRARVRALLRRSQNTPAVEPPMVLRIGNLALDLRTREVRIGTKTCQLTPAEFDLLSYLMQRPNQVFASTFLLRQVWGYTPETAEVSLVRWHVMNLRSKIEANPANPVYLCTVARHGYILRSPQGGE</sequence>
<comment type="caution">
    <text evidence="10">The sequence shown here is derived from an EMBL/GenBank/DDBJ whole genome shotgun (WGS) entry which is preliminary data.</text>
</comment>
<dbReference type="PROSITE" id="PS50110">
    <property type="entry name" value="RESPONSE_REGULATORY"/>
    <property type="match status" value="1"/>
</dbReference>
<dbReference type="InterPro" id="IPR001789">
    <property type="entry name" value="Sig_transdc_resp-reg_receiver"/>
</dbReference>
<dbReference type="Proteomes" id="UP000280307">
    <property type="component" value="Unassembled WGS sequence"/>
</dbReference>
<dbReference type="GO" id="GO:0005829">
    <property type="term" value="C:cytosol"/>
    <property type="evidence" value="ECO:0007669"/>
    <property type="project" value="TreeGrafter"/>
</dbReference>
<dbReference type="AlphaFoldDB" id="A0A426TRH2"/>
<evidence type="ECO:0000256" key="2">
    <source>
        <dbReference type="ARBA" id="ARBA00023012"/>
    </source>
</evidence>
<keyword evidence="3" id="KW-0805">Transcription regulation</keyword>
<dbReference type="InterPro" id="IPR011006">
    <property type="entry name" value="CheY-like_superfamily"/>
</dbReference>
<dbReference type="InterPro" id="IPR039420">
    <property type="entry name" value="WalR-like"/>
</dbReference>
<protein>
    <submittedName>
        <fullName evidence="10">DNA-binding response regulator</fullName>
    </submittedName>
</protein>
<keyword evidence="5" id="KW-0804">Transcription</keyword>
<dbReference type="InterPro" id="IPR001867">
    <property type="entry name" value="OmpR/PhoB-type_DNA-bd"/>
</dbReference>
<accession>A0A426TRH2</accession>
<dbReference type="Gene3D" id="3.40.50.2300">
    <property type="match status" value="1"/>
</dbReference>
<dbReference type="SMART" id="SM00448">
    <property type="entry name" value="REC"/>
    <property type="match status" value="1"/>
</dbReference>
<evidence type="ECO:0000256" key="3">
    <source>
        <dbReference type="ARBA" id="ARBA00023015"/>
    </source>
</evidence>
<dbReference type="PANTHER" id="PTHR48111:SF1">
    <property type="entry name" value="TWO-COMPONENT RESPONSE REGULATOR ORR33"/>
    <property type="match status" value="1"/>
</dbReference>
<evidence type="ECO:0000256" key="5">
    <source>
        <dbReference type="ARBA" id="ARBA00023163"/>
    </source>
</evidence>
<dbReference type="GO" id="GO:0000156">
    <property type="term" value="F:phosphorelay response regulator activity"/>
    <property type="evidence" value="ECO:0007669"/>
    <property type="project" value="TreeGrafter"/>
</dbReference>
<evidence type="ECO:0000256" key="1">
    <source>
        <dbReference type="ARBA" id="ARBA00022553"/>
    </source>
</evidence>
<dbReference type="SUPFAM" id="SSF46894">
    <property type="entry name" value="C-terminal effector domain of the bipartite response regulators"/>
    <property type="match status" value="1"/>
</dbReference>
<dbReference type="Pfam" id="PF00486">
    <property type="entry name" value="Trans_reg_C"/>
    <property type="match status" value="1"/>
</dbReference>
<dbReference type="EMBL" id="RSAS01000888">
    <property type="protein sequence ID" value="RRR66081.1"/>
    <property type="molecule type" value="Genomic_DNA"/>
</dbReference>
<dbReference type="GO" id="GO:0032993">
    <property type="term" value="C:protein-DNA complex"/>
    <property type="evidence" value="ECO:0007669"/>
    <property type="project" value="TreeGrafter"/>
</dbReference>
<evidence type="ECO:0000313" key="10">
    <source>
        <dbReference type="EMBL" id="RRR66081.1"/>
    </source>
</evidence>
<dbReference type="Gene3D" id="6.10.250.690">
    <property type="match status" value="1"/>
</dbReference>
<gene>
    <name evidence="10" type="ORF">EI684_21320</name>
</gene>
<keyword evidence="1 6" id="KW-0597">Phosphoprotein</keyword>
<dbReference type="InterPro" id="IPR036388">
    <property type="entry name" value="WH-like_DNA-bd_sf"/>
</dbReference>